<name>A0AAJ1ETM3_MEDGN</name>
<dbReference type="RefSeq" id="WP_226973713.1">
    <property type="nucleotide sequence ID" value="NZ_JAJBNC010000622.1"/>
</dbReference>
<feature type="non-terminal residue" evidence="1">
    <location>
        <position position="1"/>
    </location>
</feature>
<accession>A0AAJ1ETM3</accession>
<dbReference type="EMBL" id="JAJBNC010000622">
    <property type="protein sequence ID" value="MCB5496293.1"/>
    <property type="molecule type" value="Genomic_DNA"/>
</dbReference>
<feature type="non-terminal residue" evidence="1">
    <location>
        <position position="70"/>
    </location>
</feature>
<organism evidence="1 2">
    <name type="scientific">Mediterraneibacter gnavus</name>
    <name type="common">Ruminococcus gnavus</name>
    <dbReference type="NCBI Taxonomy" id="33038"/>
    <lineage>
        <taxon>Bacteria</taxon>
        <taxon>Bacillati</taxon>
        <taxon>Bacillota</taxon>
        <taxon>Clostridia</taxon>
        <taxon>Lachnospirales</taxon>
        <taxon>Lachnospiraceae</taxon>
        <taxon>Mediterraneibacter</taxon>
    </lineage>
</organism>
<evidence type="ECO:0000313" key="1">
    <source>
        <dbReference type="EMBL" id="MCB5496293.1"/>
    </source>
</evidence>
<proteinExistence type="predicted"/>
<protein>
    <submittedName>
        <fullName evidence="1">Uncharacterized protein</fullName>
    </submittedName>
</protein>
<sequence length="70" mass="7491">DFKFKPGMKIQISYKGTSSINDTSTTLWAPAYFTSGKIIALSAENPYGNSFTVESATGSSYNTLVADSVL</sequence>
<comment type="caution">
    <text evidence="1">The sequence shown here is derived from an EMBL/GenBank/DDBJ whole genome shotgun (WGS) entry which is preliminary data.</text>
</comment>
<dbReference type="AlphaFoldDB" id="A0AAJ1ETM3"/>
<gene>
    <name evidence="1" type="ORF">LIQ10_21685</name>
</gene>
<evidence type="ECO:0000313" key="2">
    <source>
        <dbReference type="Proteomes" id="UP001297422"/>
    </source>
</evidence>
<dbReference type="Proteomes" id="UP001297422">
    <property type="component" value="Unassembled WGS sequence"/>
</dbReference>
<reference evidence="1" key="1">
    <citation type="submission" date="2021-10" db="EMBL/GenBank/DDBJ databases">
        <title>Collection of gut derived symbiotic bacterial strains cultured from healthy donors.</title>
        <authorList>
            <person name="Lin H."/>
            <person name="Littmann E."/>
            <person name="Claire K."/>
            <person name="Pamer E."/>
        </authorList>
    </citation>
    <scope>NUCLEOTIDE SEQUENCE</scope>
    <source>
        <strain evidence="1">MSK.23.4</strain>
    </source>
</reference>